<proteinExistence type="predicted"/>
<gene>
    <name evidence="8" type="ORF">F1189_20130</name>
</gene>
<dbReference type="Proteomes" id="UP000325255">
    <property type="component" value="Unassembled WGS sequence"/>
</dbReference>
<dbReference type="InterPro" id="IPR003313">
    <property type="entry name" value="AraC-bd"/>
</dbReference>
<evidence type="ECO:0000256" key="6">
    <source>
        <dbReference type="SAM" id="MobiDB-lite"/>
    </source>
</evidence>
<dbReference type="InterPro" id="IPR020449">
    <property type="entry name" value="Tscrpt_reg_AraC-type_HTH"/>
</dbReference>
<feature type="domain" description="HTH araC/xylS-type" evidence="7">
    <location>
        <begin position="161"/>
        <end position="258"/>
    </location>
</feature>
<sequence>MTPKSTNREDYQHLPQPVGAMPKEYPAGHVSARHSHQRAQLVHATSGVMEVEADGRRWVIPPGRALWLPPGIAHATRMHGAVSLRTLYIRPGHEPEGAPAGLGFVRVSPLLRELVERACALPVAYEGSTRARRTVELMLQEFEWTREPGLPRLRAADPRLQRILRGMQADPACQRSLDEWAALAGISPRSVARLCRCDLGMTFAQVRQHLRLRAALPRILAGEAVTTVALDVGYETPAAFSTLFRRVLGVPPSKYLQG</sequence>
<feature type="compositionally biased region" description="Basic and acidic residues" evidence="6">
    <location>
        <begin position="1"/>
        <end position="12"/>
    </location>
</feature>
<dbReference type="PANTHER" id="PTHR11019:SF159">
    <property type="entry name" value="TRANSCRIPTIONAL REGULATOR-RELATED"/>
    <property type="match status" value="1"/>
</dbReference>
<dbReference type="SUPFAM" id="SSF51182">
    <property type="entry name" value="RmlC-like cupins"/>
    <property type="match status" value="1"/>
</dbReference>
<feature type="region of interest" description="Disordered" evidence="6">
    <location>
        <begin position="1"/>
        <end position="20"/>
    </location>
</feature>
<evidence type="ECO:0000256" key="1">
    <source>
        <dbReference type="ARBA" id="ARBA00022491"/>
    </source>
</evidence>
<reference evidence="8 9" key="1">
    <citation type="submission" date="2019-09" db="EMBL/GenBank/DDBJ databases">
        <title>Genome sequence of Rhodovastum atsumiense, a diverse member of the Acetobacteraceae family of non-sulfur purple photosynthetic bacteria.</title>
        <authorList>
            <person name="Meyer T."/>
            <person name="Kyndt J."/>
        </authorList>
    </citation>
    <scope>NUCLEOTIDE SEQUENCE [LARGE SCALE GENOMIC DNA]</scope>
    <source>
        <strain evidence="8 9">DSM 21279</strain>
    </source>
</reference>
<dbReference type="InterPro" id="IPR011051">
    <property type="entry name" value="RmlC_Cupin_sf"/>
</dbReference>
<accession>A0A5M6IPT0</accession>
<dbReference type="GO" id="GO:0043565">
    <property type="term" value="F:sequence-specific DNA binding"/>
    <property type="evidence" value="ECO:0007669"/>
    <property type="project" value="InterPro"/>
</dbReference>
<dbReference type="OrthoDB" id="9804543at2"/>
<keyword evidence="9" id="KW-1185">Reference proteome</keyword>
<dbReference type="InterPro" id="IPR009057">
    <property type="entry name" value="Homeodomain-like_sf"/>
</dbReference>
<dbReference type="PRINTS" id="PR00032">
    <property type="entry name" value="HTHARAC"/>
</dbReference>
<evidence type="ECO:0000256" key="3">
    <source>
        <dbReference type="ARBA" id="ARBA00023125"/>
    </source>
</evidence>
<dbReference type="PROSITE" id="PS01124">
    <property type="entry name" value="HTH_ARAC_FAMILY_2"/>
    <property type="match status" value="1"/>
</dbReference>
<keyword evidence="1" id="KW-0678">Repressor</keyword>
<dbReference type="SUPFAM" id="SSF46689">
    <property type="entry name" value="Homeodomain-like"/>
    <property type="match status" value="1"/>
</dbReference>
<dbReference type="InterPro" id="IPR018062">
    <property type="entry name" value="HTH_AraC-typ_CS"/>
</dbReference>
<dbReference type="Pfam" id="PF12833">
    <property type="entry name" value="HTH_18"/>
    <property type="match status" value="1"/>
</dbReference>
<dbReference type="FunFam" id="1.10.10.60:FF:000132">
    <property type="entry name" value="AraC family transcriptional regulator"/>
    <property type="match status" value="1"/>
</dbReference>
<name>A0A5M6IPT0_9PROT</name>
<dbReference type="InterPro" id="IPR018060">
    <property type="entry name" value="HTH_AraC"/>
</dbReference>
<evidence type="ECO:0000313" key="9">
    <source>
        <dbReference type="Proteomes" id="UP000325255"/>
    </source>
</evidence>
<dbReference type="RefSeq" id="WP_150042669.1">
    <property type="nucleotide sequence ID" value="NZ_OW485601.1"/>
</dbReference>
<evidence type="ECO:0000256" key="2">
    <source>
        <dbReference type="ARBA" id="ARBA00023015"/>
    </source>
</evidence>
<dbReference type="GO" id="GO:0003700">
    <property type="term" value="F:DNA-binding transcription factor activity"/>
    <property type="evidence" value="ECO:0007669"/>
    <property type="project" value="InterPro"/>
</dbReference>
<evidence type="ECO:0000259" key="7">
    <source>
        <dbReference type="PROSITE" id="PS01124"/>
    </source>
</evidence>
<keyword evidence="2" id="KW-0805">Transcription regulation</keyword>
<comment type="caution">
    <text evidence="8">The sequence shown here is derived from an EMBL/GenBank/DDBJ whole genome shotgun (WGS) entry which is preliminary data.</text>
</comment>
<dbReference type="SMART" id="SM00342">
    <property type="entry name" value="HTH_ARAC"/>
    <property type="match status" value="1"/>
</dbReference>
<evidence type="ECO:0000313" key="8">
    <source>
        <dbReference type="EMBL" id="KAA5610292.1"/>
    </source>
</evidence>
<dbReference type="Gene3D" id="2.60.120.10">
    <property type="entry name" value="Jelly Rolls"/>
    <property type="match status" value="1"/>
</dbReference>
<dbReference type="Pfam" id="PF02311">
    <property type="entry name" value="AraC_binding"/>
    <property type="match status" value="1"/>
</dbReference>
<dbReference type="AlphaFoldDB" id="A0A5M6IPT0"/>
<dbReference type="CDD" id="cd06124">
    <property type="entry name" value="cupin_NimR-like_N"/>
    <property type="match status" value="1"/>
</dbReference>
<dbReference type="PROSITE" id="PS00041">
    <property type="entry name" value="HTH_ARAC_FAMILY_1"/>
    <property type="match status" value="1"/>
</dbReference>
<dbReference type="PANTHER" id="PTHR11019">
    <property type="entry name" value="HTH-TYPE TRANSCRIPTIONAL REGULATOR NIMR"/>
    <property type="match status" value="1"/>
</dbReference>
<keyword evidence="3" id="KW-0238">DNA-binding</keyword>
<keyword evidence="5" id="KW-0804">Transcription</keyword>
<evidence type="ECO:0000256" key="4">
    <source>
        <dbReference type="ARBA" id="ARBA00023159"/>
    </source>
</evidence>
<dbReference type="InterPro" id="IPR014710">
    <property type="entry name" value="RmlC-like_jellyroll"/>
</dbReference>
<evidence type="ECO:0000256" key="5">
    <source>
        <dbReference type="ARBA" id="ARBA00023163"/>
    </source>
</evidence>
<protein>
    <submittedName>
        <fullName evidence="8">AraC family transcriptional regulator</fullName>
    </submittedName>
</protein>
<keyword evidence="4" id="KW-0010">Activator</keyword>
<dbReference type="Gene3D" id="1.10.10.60">
    <property type="entry name" value="Homeodomain-like"/>
    <property type="match status" value="1"/>
</dbReference>
<dbReference type="EMBL" id="VWPK01000035">
    <property type="protein sequence ID" value="KAA5610292.1"/>
    <property type="molecule type" value="Genomic_DNA"/>
</dbReference>
<organism evidence="8 9">
    <name type="scientific">Rhodovastum atsumiense</name>
    <dbReference type="NCBI Taxonomy" id="504468"/>
    <lineage>
        <taxon>Bacteria</taxon>
        <taxon>Pseudomonadati</taxon>
        <taxon>Pseudomonadota</taxon>
        <taxon>Alphaproteobacteria</taxon>
        <taxon>Acetobacterales</taxon>
        <taxon>Acetobacteraceae</taxon>
        <taxon>Rhodovastum</taxon>
    </lineage>
</organism>